<comment type="caution">
    <text evidence="1">The sequence shown here is derived from an EMBL/GenBank/DDBJ whole genome shotgun (WGS) entry which is preliminary data.</text>
</comment>
<sequence length="217" mass="25453">MITVINPDRITGQAFFKDFINYLYEHDDVTLRQIKKMFSEVKRIDRAVESYVQAGYVIRTNKRYNLALPLLERDSLPQLDEMIFIETASQLAIDLQQTVYQTKLPNQTNELVIFEQTDFYRECLTLSNYFYKLAHGYELSPSQKRLYALLGDVNPEYALKYMTSFLLKFTRKELVKQKRPDIFVQALAVLGYIKKVDDVTYQSCVTVDKESLAVMTY</sequence>
<accession>A0ABT2F969</accession>
<evidence type="ECO:0000313" key="2">
    <source>
        <dbReference type="Proteomes" id="UP001206548"/>
    </source>
</evidence>
<name>A0ABT2F969_9STRE</name>
<dbReference type="InterPro" id="IPR014924">
    <property type="entry name" value="DUF1803"/>
</dbReference>
<reference evidence="1 2" key="1">
    <citation type="journal article" date="2023" name="Int. J. Syst. Evol. Microbiol.">
        <title>Streptococcus sciuri sp. nov., Staphylococcus marylandisciuri sp. nov. and Staphylococcus americanisciuri sp. nov., isolated from faeces of eastern grey squirrel (Sciurus carolinensis).</title>
        <authorList>
            <person name="Volokhov D.V."/>
            <person name="Zagorodnyaya T.A."/>
            <person name="Furtak V.A."/>
            <person name="Nattanmai G."/>
            <person name="Randall L."/>
            <person name="Jose S."/>
            <person name="Gao Y."/>
            <person name="Eisenberg T."/>
            <person name="Delmonte P."/>
            <person name="Blom J."/>
            <person name="Mitchell K.K."/>
        </authorList>
    </citation>
    <scope>NUCLEOTIDE SEQUENCE [LARGE SCALE GENOMIC DNA]</scope>
    <source>
        <strain evidence="1 2">SQ9-PEA</strain>
    </source>
</reference>
<keyword evidence="2" id="KW-1185">Reference proteome</keyword>
<dbReference type="Pfam" id="PF08820">
    <property type="entry name" value="DUF1803"/>
    <property type="match status" value="1"/>
</dbReference>
<organism evidence="1 2">
    <name type="scientific">Streptococcus sciuri</name>
    <dbReference type="NCBI Taxonomy" id="2973939"/>
    <lineage>
        <taxon>Bacteria</taxon>
        <taxon>Bacillati</taxon>
        <taxon>Bacillota</taxon>
        <taxon>Bacilli</taxon>
        <taxon>Lactobacillales</taxon>
        <taxon>Streptococcaceae</taxon>
        <taxon>Streptococcus</taxon>
    </lineage>
</organism>
<dbReference type="RefSeq" id="WP_259139145.1">
    <property type="nucleotide sequence ID" value="NZ_JANUXX010000008.1"/>
</dbReference>
<dbReference type="EMBL" id="JANUXX010000008">
    <property type="protein sequence ID" value="MCS4488758.1"/>
    <property type="molecule type" value="Genomic_DNA"/>
</dbReference>
<evidence type="ECO:0000313" key="1">
    <source>
        <dbReference type="EMBL" id="MCS4488758.1"/>
    </source>
</evidence>
<protein>
    <submittedName>
        <fullName evidence="1">DUF1803 domain-containing protein</fullName>
    </submittedName>
</protein>
<proteinExistence type="predicted"/>
<gene>
    <name evidence="1" type="ORF">NXS10_07295</name>
</gene>
<dbReference type="Proteomes" id="UP001206548">
    <property type="component" value="Unassembled WGS sequence"/>
</dbReference>